<accession>A0A8D8DLT0</accession>
<feature type="region of interest" description="Disordered" evidence="1">
    <location>
        <begin position="14"/>
        <end position="48"/>
    </location>
</feature>
<organism evidence="2">
    <name type="scientific">Culex pipiens</name>
    <name type="common">House mosquito</name>
    <dbReference type="NCBI Taxonomy" id="7175"/>
    <lineage>
        <taxon>Eukaryota</taxon>
        <taxon>Metazoa</taxon>
        <taxon>Ecdysozoa</taxon>
        <taxon>Arthropoda</taxon>
        <taxon>Hexapoda</taxon>
        <taxon>Insecta</taxon>
        <taxon>Pterygota</taxon>
        <taxon>Neoptera</taxon>
        <taxon>Endopterygota</taxon>
        <taxon>Diptera</taxon>
        <taxon>Nematocera</taxon>
        <taxon>Culicoidea</taxon>
        <taxon>Culicidae</taxon>
        <taxon>Culicinae</taxon>
        <taxon>Culicini</taxon>
        <taxon>Culex</taxon>
        <taxon>Culex</taxon>
    </lineage>
</organism>
<dbReference type="EMBL" id="HBUE01093908">
    <property type="protein sequence ID" value="CAG6482647.1"/>
    <property type="molecule type" value="Transcribed_RNA"/>
</dbReference>
<dbReference type="EMBL" id="HBUE01168725">
    <property type="protein sequence ID" value="CAG6513888.1"/>
    <property type="molecule type" value="Transcribed_RNA"/>
</dbReference>
<reference evidence="2" key="1">
    <citation type="submission" date="2021-05" db="EMBL/GenBank/DDBJ databases">
        <authorList>
            <person name="Alioto T."/>
            <person name="Alioto T."/>
            <person name="Gomez Garrido J."/>
        </authorList>
    </citation>
    <scope>NUCLEOTIDE SEQUENCE</scope>
</reference>
<protein>
    <submittedName>
        <fullName evidence="2">(northern house mosquito) hypothetical protein</fullName>
    </submittedName>
</protein>
<feature type="compositionally biased region" description="Pro residues" evidence="1">
    <location>
        <begin position="37"/>
        <end position="48"/>
    </location>
</feature>
<evidence type="ECO:0000256" key="1">
    <source>
        <dbReference type="SAM" id="MobiDB-lite"/>
    </source>
</evidence>
<name>A0A8D8DLT0_CULPI</name>
<proteinExistence type="predicted"/>
<dbReference type="EMBL" id="HBUE01093910">
    <property type="protein sequence ID" value="CAG6482650.1"/>
    <property type="molecule type" value="Transcribed_RNA"/>
</dbReference>
<dbReference type="AlphaFoldDB" id="A0A8D8DLT0"/>
<evidence type="ECO:0000313" key="2">
    <source>
        <dbReference type="EMBL" id="CAG6513888.1"/>
    </source>
</evidence>
<sequence length="160" mass="16787">MAILLVGSAYIPPAPAPPPPAANSDSISSCLPAPRGESPPMPSSGSVPPPSWLSRAFFKLAPEREVIERGEFSTPFSLPLAVASSSKPAKSSSSLSHSNARCLRFSLWPAIPPATPRLWSLVSCGWCGCSSCCCCWAIPAPILCQSSPAAADRTNTTRRH</sequence>
<dbReference type="EMBL" id="HBUE01274093">
    <property type="protein sequence ID" value="CAG6565369.1"/>
    <property type="molecule type" value="Transcribed_RNA"/>
</dbReference>